<comment type="caution">
    <text evidence="4">The sequence shown here is derived from an EMBL/GenBank/DDBJ whole genome shotgun (WGS) entry which is preliminary data.</text>
</comment>
<evidence type="ECO:0000313" key="5">
    <source>
        <dbReference type="Proteomes" id="UP000631114"/>
    </source>
</evidence>
<dbReference type="SUPFAM" id="SSF54928">
    <property type="entry name" value="RNA-binding domain, RBD"/>
    <property type="match status" value="2"/>
</dbReference>
<dbReference type="InterPro" id="IPR035979">
    <property type="entry name" value="RBD_domain_sf"/>
</dbReference>
<dbReference type="Gene3D" id="3.30.70.330">
    <property type="match status" value="1"/>
</dbReference>
<sequence length="867" mass="96242">MALSRFYISGATLHFHTRAFLIPARSFSSSKKGVETTSEQSGEASNFYVTKYSEVFPKATRVFTKLKDKFLSPWSGNTVISESLNSRKDATNVNGSEVTKKSERVDAVLGELKSRLQQPSERTRDSYSHTEDIATCPTSEITSDKTSGDSMRTEDSLSSTELAERKEISSSCNSIQIATSNPHNRNSLTTESSDVTIDSTTCDGKSIDEMFDELGELKGRLEPLERMAETDIATYSTSTVRRSSGDLCKVTSNNPKLVEQKYGYQQYELDQAAVLCPSGDQEEAANSLLLGSISEGGKAGRALEVAISSEEASGECEEIPPNEKLVTQFPFTEERELFSTSSSSKKVSKFADQLVEMKMDSKEADDETMMLKTSLGHSKVTSRDDSMENRDVKTLIHAVKDLPKSASQSSSSNVVIFEKIDFLNNGCPPRHGSQAAVTDEQTVAGKLKNLSQQKRQKKVPKERSFSFIVTNERDNGTLTKLDDKVSCDGTKLHNSDYDMAKKVPVETVDSQILKDCEKGSNSDYASFDYSRSRRPSPQDSLPPQKDSLRRDPNTLLFTEKGREQKVLLVRFLRTSQSEADIKSAFGPIDDIYFISSCSDVYKDAYVRFKTKEGMRKALTNSSTVVGKYDVILEPVSPSTYTSNRLIRPNLIGVCGIPPSFVKNPTRTVMVKGLPHNVSSHHLEETFSFSGARITAFFMGSSSSVAYIEFETEEAKEKAIAACSIPISGSKLSVFRIDAPVTTIVRISNVAHGENSQNTIRKVCKSYGKFKRLIRRSPGIYDVYYQETEWPNMVDILNSLNGQVVSGHQWIAQPVTLIPIEILKFLWSQPDGKRDVYSVIQNLCQKVEEKPSGMSKVQDLAAQYYEEA</sequence>
<dbReference type="Pfam" id="PF00076">
    <property type="entry name" value="RRM_1"/>
    <property type="match status" value="1"/>
</dbReference>
<evidence type="ECO:0000256" key="1">
    <source>
        <dbReference type="PROSITE-ProRule" id="PRU00176"/>
    </source>
</evidence>
<evidence type="ECO:0000256" key="2">
    <source>
        <dbReference type="SAM" id="MobiDB-lite"/>
    </source>
</evidence>
<feature type="compositionally biased region" description="Basic and acidic residues" evidence="2">
    <location>
        <begin position="142"/>
        <end position="155"/>
    </location>
</feature>
<dbReference type="InterPro" id="IPR058942">
    <property type="entry name" value="AT3G52170-like"/>
</dbReference>
<feature type="region of interest" description="Disordered" evidence="2">
    <location>
        <begin position="115"/>
        <end position="197"/>
    </location>
</feature>
<dbReference type="PANTHER" id="PTHR34568:SF5">
    <property type="entry name" value="RNA-BINDING (RRM_RBD_RNP MOTIFS) FAMILY PROTEIN"/>
    <property type="match status" value="1"/>
</dbReference>
<keyword evidence="5" id="KW-1185">Reference proteome</keyword>
<organism evidence="4 5">
    <name type="scientific">Coptis chinensis</name>
    <dbReference type="NCBI Taxonomy" id="261450"/>
    <lineage>
        <taxon>Eukaryota</taxon>
        <taxon>Viridiplantae</taxon>
        <taxon>Streptophyta</taxon>
        <taxon>Embryophyta</taxon>
        <taxon>Tracheophyta</taxon>
        <taxon>Spermatophyta</taxon>
        <taxon>Magnoliopsida</taxon>
        <taxon>Ranunculales</taxon>
        <taxon>Ranunculaceae</taxon>
        <taxon>Coptidoideae</taxon>
        <taxon>Coptis</taxon>
    </lineage>
</organism>
<proteinExistence type="predicted"/>
<keyword evidence="1" id="KW-0694">RNA-binding</keyword>
<name>A0A835HVV9_9MAGN</name>
<feature type="compositionally biased region" description="Basic and acidic residues" evidence="2">
    <location>
        <begin position="121"/>
        <end position="132"/>
    </location>
</feature>
<dbReference type="InterPro" id="IPR012677">
    <property type="entry name" value="Nucleotide-bd_a/b_plait_sf"/>
</dbReference>
<feature type="domain" description="RRM" evidence="3">
    <location>
        <begin position="666"/>
        <end position="741"/>
    </location>
</feature>
<dbReference type="InterPro" id="IPR000504">
    <property type="entry name" value="RRM_dom"/>
</dbReference>
<evidence type="ECO:0000313" key="4">
    <source>
        <dbReference type="EMBL" id="KAF9605704.1"/>
    </source>
</evidence>
<dbReference type="SMART" id="SM00360">
    <property type="entry name" value="RRM"/>
    <property type="match status" value="2"/>
</dbReference>
<dbReference type="PANTHER" id="PTHR34568">
    <property type="entry name" value="RRM DOMAIN-CONTAINING PROTEIN"/>
    <property type="match status" value="1"/>
</dbReference>
<gene>
    <name evidence="4" type="ORF">IFM89_018047</name>
</gene>
<dbReference type="PROSITE" id="PS50102">
    <property type="entry name" value="RRM"/>
    <property type="match status" value="1"/>
</dbReference>
<dbReference type="Proteomes" id="UP000631114">
    <property type="component" value="Unassembled WGS sequence"/>
</dbReference>
<dbReference type="GO" id="GO:0003723">
    <property type="term" value="F:RNA binding"/>
    <property type="evidence" value="ECO:0007669"/>
    <property type="project" value="UniProtKB-UniRule"/>
</dbReference>
<feature type="region of interest" description="Disordered" evidence="2">
    <location>
        <begin position="523"/>
        <end position="551"/>
    </location>
</feature>
<feature type="compositionally biased region" description="Polar residues" evidence="2">
    <location>
        <begin position="169"/>
        <end position="197"/>
    </location>
</feature>
<dbReference type="OrthoDB" id="1938644at2759"/>
<dbReference type="CDD" id="cd00590">
    <property type="entry name" value="RRM_SF"/>
    <property type="match status" value="2"/>
</dbReference>
<reference evidence="4 5" key="1">
    <citation type="submission" date="2020-10" db="EMBL/GenBank/DDBJ databases">
        <title>The Coptis chinensis genome and diversification of protoberbering-type alkaloids.</title>
        <authorList>
            <person name="Wang B."/>
            <person name="Shu S."/>
            <person name="Song C."/>
            <person name="Liu Y."/>
        </authorList>
    </citation>
    <scope>NUCLEOTIDE SEQUENCE [LARGE SCALE GENOMIC DNA]</scope>
    <source>
        <strain evidence="4">HL-2020</strain>
        <tissue evidence="4">Leaf</tissue>
    </source>
</reference>
<protein>
    <recommendedName>
        <fullName evidence="3">RRM domain-containing protein</fullName>
    </recommendedName>
</protein>
<evidence type="ECO:0000259" key="3">
    <source>
        <dbReference type="PROSITE" id="PS50102"/>
    </source>
</evidence>
<dbReference type="AlphaFoldDB" id="A0A835HVV9"/>
<accession>A0A835HVV9</accession>
<dbReference type="EMBL" id="JADFTS010000005">
    <property type="protein sequence ID" value="KAF9605704.1"/>
    <property type="molecule type" value="Genomic_DNA"/>
</dbReference>